<comment type="caution">
    <text evidence="1">The sequence shown here is derived from an EMBL/GenBank/DDBJ whole genome shotgun (WGS) entry which is preliminary data.</text>
</comment>
<dbReference type="Proteomes" id="UP000784294">
    <property type="component" value="Unassembled WGS sequence"/>
</dbReference>
<protein>
    <submittedName>
        <fullName evidence="1">Uncharacterized protein</fullName>
    </submittedName>
</protein>
<sequence>MAKNLPTHAEPNQTAYIRSRSLHSWRSLQGTIILGTTRPSNVLHPPSTKAKNLLASNEASCPKSNFVFTKCKGITPPSQIDNQPLLEIAVILRFFQVHHLSVLS</sequence>
<evidence type="ECO:0000313" key="2">
    <source>
        <dbReference type="Proteomes" id="UP000784294"/>
    </source>
</evidence>
<evidence type="ECO:0000313" key="1">
    <source>
        <dbReference type="EMBL" id="VEL13637.1"/>
    </source>
</evidence>
<accession>A0A3S5A739</accession>
<dbReference type="EMBL" id="CAAALY010018382">
    <property type="protein sequence ID" value="VEL13637.1"/>
    <property type="molecule type" value="Genomic_DNA"/>
</dbReference>
<gene>
    <name evidence="1" type="ORF">PXEA_LOCUS7077</name>
</gene>
<dbReference type="AlphaFoldDB" id="A0A3S5A739"/>
<name>A0A3S5A739_9PLAT</name>
<organism evidence="1 2">
    <name type="scientific">Protopolystoma xenopodis</name>
    <dbReference type="NCBI Taxonomy" id="117903"/>
    <lineage>
        <taxon>Eukaryota</taxon>
        <taxon>Metazoa</taxon>
        <taxon>Spiralia</taxon>
        <taxon>Lophotrochozoa</taxon>
        <taxon>Platyhelminthes</taxon>
        <taxon>Monogenea</taxon>
        <taxon>Polyopisthocotylea</taxon>
        <taxon>Polystomatidea</taxon>
        <taxon>Polystomatidae</taxon>
        <taxon>Protopolystoma</taxon>
    </lineage>
</organism>
<reference evidence="1" key="1">
    <citation type="submission" date="2018-11" db="EMBL/GenBank/DDBJ databases">
        <authorList>
            <consortium name="Pathogen Informatics"/>
        </authorList>
    </citation>
    <scope>NUCLEOTIDE SEQUENCE</scope>
</reference>
<proteinExistence type="predicted"/>
<keyword evidence="2" id="KW-1185">Reference proteome</keyword>